<dbReference type="EMBL" id="JAQJZL010000016">
    <property type="protein sequence ID" value="KAJ6023383.1"/>
    <property type="molecule type" value="Genomic_DNA"/>
</dbReference>
<dbReference type="GO" id="GO:0005199">
    <property type="term" value="F:structural constituent of cell wall"/>
    <property type="evidence" value="ECO:0007669"/>
    <property type="project" value="InterPro"/>
</dbReference>
<dbReference type="Proteomes" id="UP001219568">
    <property type="component" value="Unassembled WGS sequence"/>
</dbReference>
<dbReference type="InterPro" id="IPR001338">
    <property type="entry name" value="Class_I_Hydrophobin"/>
</dbReference>
<protein>
    <recommendedName>
        <fullName evidence="2">Hydrophobin</fullName>
    </recommendedName>
</protein>
<reference evidence="3" key="1">
    <citation type="journal article" date="2023" name="IMA Fungus">
        <title>Comparative genomic study of the Penicillium genus elucidates a diverse pangenome and 15 lateral gene transfer events.</title>
        <authorList>
            <person name="Petersen C."/>
            <person name="Sorensen T."/>
            <person name="Nielsen M.R."/>
            <person name="Sondergaard T.E."/>
            <person name="Sorensen J.L."/>
            <person name="Fitzpatrick D.A."/>
            <person name="Frisvad J.C."/>
            <person name="Nielsen K.L."/>
        </authorList>
    </citation>
    <scope>NUCLEOTIDE SEQUENCE</scope>
    <source>
        <strain evidence="3">IBT 15450</strain>
    </source>
</reference>
<keyword evidence="2" id="KW-0964">Secreted</keyword>
<proteinExistence type="inferred from homology"/>
<evidence type="ECO:0000313" key="3">
    <source>
        <dbReference type="EMBL" id="KAJ6023383.1"/>
    </source>
</evidence>
<sequence length="83" mass="8893">MGDQCQEGKVYCCSPEKNFEDKGLLTLLSGFNLLGFDAKCAPVTVLGNFQVALLGTNENENGNVDCKHTLACCTGADYRPLGM</sequence>
<keyword evidence="4" id="KW-1185">Reference proteome</keyword>
<gene>
    <name evidence="3" type="ORF">N7460_013778</name>
</gene>
<evidence type="ECO:0000313" key="4">
    <source>
        <dbReference type="Proteomes" id="UP001219568"/>
    </source>
</evidence>
<comment type="similarity">
    <text evidence="2">Belongs to the fungal hydrophobin family.</text>
</comment>
<reference evidence="3" key="2">
    <citation type="submission" date="2023-01" db="EMBL/GenBank/DDBJ databases">
        <authorList>
            <person name="Petersen C."/>
        </authorList>
    </citation>
    <scope>NUCLEOTIDE SEQUENCE</scope>
    <source>
        <strain evidence="3">IBT 15450</strain>
    </source>
</reference>
<dbReference type="GO" id="GO:0009277">
    <property type="term" value="C:fungal-type cell wall"/>
    <property type="evidence" value="ECO:0007669"/>
    <property type="project" value="InterPro"/>
</dbReference>
<comment type="subcellular location">
    <subcellularLocation>
        <location evidence="2">Secreted</location>
        <location evidence="2">Cell wall</location>
    </subcellularLocation>
</comment>
<evidence type="ECO:0000256" key="2">
    <source>
        <dbReference type="RuleBase" id="RU365009"/>
    </source>
</evidence>
<evidence type="ECO:0000256" key="1">
    <source>
        <dbReference type="ARBA" id="ARBA00023157"/>
    </source>
</evidence>
<organism evidence="3 4">
    <name type="scientific">Penicillium canescens</name>
    <dbReference type="NCBI Taxonomy" id="5083"/>
    <lineage>
        <taxon>Eukaryota</taxon>
        <taxon>Fungi</taxon>
        <taxon>Dikarya</taxon>
        <taxon>Ascomycota</taxon>
        <taxon>Pezizomycotina</taxon>
        <taxon>Eurotiomycetes</taxon>
        <taxon>Eurotiomycetidae</taxon>
        <taxon>Eurotiales</taxon>
        <taxon>Aspergillaceae</taxon>
        <taxon>Penicillium</taxon>
    </lineage>
</organism>
<keyword evidence="1 2" id="KW-1015">Disulfide bond</keyword>
<comment type="caution">
    <text evidence="3">The sequence shown here is derived from an EMBL/GenBank/DDBJ whole genome shotgun (WGS) entry which is preliminary data.</text>
</comment>
<name>A0AAD6I0T0_PENCN</name>
<dbReference type="AlphaFoldDB" id="A0AAD6I0T0"/>
<keyword evidence="2" id="KW-0732">Signal</keyword>
<accession>A0AAD6I0T0</accession>
<keyword evidence="2" id="KW-0134">Cell wall</keyword>
<dbReference type="Pfam" id="PF01185">
    <property type="entry name" value="Hydrophobin"/>
    <property type="match status" value="1"/>
</dbReference>